<protein>
    <submittedName>
        <fullName evidence="1">Uncharacterized protein</fullName>
    </submittedName>
</protein>
<name>A0A7H9DYC5_ANAPH</name>
<gene>
    <name evidence="1" type="ORF">O998_01695</name>
</gene>
<accession>A0A7H9DYC5</accession>
<proteinExistence type="predicted"/>
<sequence>MCRGVTLPRCYTIHVLCCVNDTIWNLEVLSTERICSAETCKHLDRGYIADAAAGDDSGNNVAGVRSLIKVIFS</sequence>
<evidence type="ECO:0000313" key="2">
    <source>
        <dbReference type="Proteomes" id="UP000510938"/>
    </source>
</evidence>
<dbReference type="EMBL" id="CP046639">
    <property type="protein sequence ID" value="QLL66573.1"/>
    <property type="molecule type" value="Genomic_DNA"/>
</dbReference>
<evidence type="ECO:0000313" key="1">
    <source>
        <dbReference type="EMBL" id="QLL66573.1"/>
    </source>
</evidence>
<dbReference type="AlphaFoldDB" id="A0A7H9DYC5"/>
<organism evidence="1 2">
    <name type="scientific">Anaplasma phagocytophilum str. Norway variant1</name>
    <dbReference type="NCBI Taxonomy" id="1392506"/>
    <lineage>
        <taxon>Bacteria</taxon>
        <taxon>Pseudomonadati</taxon>
        <taxon>Pseudomonadota</taxon>
        <taxon>Alphaproteobacteria</taxon>
        <taxon>Rickettsiales</taxon>
        <taxon>Anaplasmataceae</taxon>
        <taxon>Anaplasma</taxon>
        <taxon>phagocytophilum group</taxon>
    </lineage>
</organism>
<dbReference type="Proteomes" id="UP000510938">
    <property type="component" value="Chromosome"/>
</dbReference>
<reference evidence="1 2" key="1">
    <citation type="submission" date="2019-12" db="EMBL/GenBank/DDBJ databases">
        <title>A sheep strain of Anaplasma phagocytophilum contains multiple genomes.</title>
        <authorList>
            <person name="Barbet A.F."/>
            <person name="Crosby F.L."/>
            <person name="Eskeland S."/>
            <person name="Stuen S."/>
            <person name="Granquist E.G."/>
            <person name="Munderloh U.G."/>
        </authorList>
    </citation>
    <scope>NUCLEOTIDE SEQUENCE [LARGE SCALE GENOMIC DNA]</scope>
    <source>
        <strain evidence="1 2">Norway Variant 1</strain>
    </source>
</reference>